<protein>
    <submittedName>
        <fullName evidence="1">Uncharacterized protein</fullName>
    </submittedName>
</protein>
<name>A0ACB8B476_9AGAM</name>
<sequence>MQSLSCSPWPIKACRLPRRHSRARAQDPGGGLGPVRPSSVRRRTRTAKPLSTSGEVPSPVPRSPHNQPNRSVFSRLFYRSIRRDLDARQRSPNVLQCTAGTLTALVPVVPCMKYNKRVSARSCTLSRRSPGQVLARGSIQSVRHSPICTSDRAVKETPSRAPPTLSACAPSSRT</sequence>
<organism evidence="1 2">
    <name type="scientific">Leucogyrophana mollusca</name>
    <dbReference type="NCBI Taxonomy" id="85980"/>
    <lineage>
        <taxon>Eukaryota</taxon>
        <taxon>Fungi</taxon>
        <taxon>Dikarya</taxon>
        <taxon>Basidiomycota</taxon>
        <taxon>Agaricomycotina</taxon>
        <taxon>Agaricomycetes</taxon>
        <taxon>Agaricomycetidae</taxon>
        <taxon>Boletales</taxon>
        <taxon>Boletales incertae sedis</taxon>
        <taxon>Leucogyrophana</taxon>
    </lineage>
</organism>
<dbReference type="Proteomes" id="UP000790709">
    <property type="component" value="Unassembled WGS sequence"/>
</dbReference>
<accession>A0ACB8B476</accession>
<evidence type="ECO:0000313" key="2">
    <source>
        <dbReference type="Proteomes" id="UP000790709"/>
    </source>
</evidence>
<reference evidence="1" key="1">
    <citation type="journal article" date="2021" name="New Phytol.">
        <title>Evolutionary innovations through gain and loss of genes in the ectomycorrhizal Boletales.</title>
        <authorList>
            <person name="Wu G."/>
            <person name="Miyauchi S."/>
            <person name="Morin E."/>
            <person name="Kuo A."/>
            <person name="Drula E."/>
            <person name="Varga T."/>
            <person name="Kohler A."/>
            <person name="Feng B."/>
            <person name="Cao Y."/>
            <person name="Lipzen A."/>
            <person name="Daum C."/>
            <person name="Hundley H."/>
            <person name="Pangilinan J."/>
            <person name="Johnson J."/>
            <person name="Barry K."/>
            <person name="LaButti K."/>
            <person name="Ng V."/>
            <person name="Ahrendt S."/>
            <person name="Min B."/>
            <person name="Choi I.G."/>
            <person name="Park H."/>
            <person name="Plett J.M."/>
            <person name="Magnuson J."/>
            <person name="Spatafora J.W."/>
            <person name="Nagy L.G."/>
            <person name="Henrissat B."/>
            <person name="Grigoriev I.V."/>
            <person name="Yang Z.L."/>
            <person name="Xu J."/>
            <person name="Martin F.M."/>
        </authorList>
    </citation>
    <scope>NUCLEOTIDE SEQUENCE</scope>
    <source>
        <strain evidence="1">KUC20120723A-06</strain>
    </source>
</reference>
<comment type="caution">
    <text evidence="1">The sequence shown here is derived from an EMBL/GenBank/DDBJ whole genome shotgun (WGS) entry which is preliminary data.</text>
</comment>
<keyword evidence="2" id="KW-1185">Reference proteome</keyword>
<proteinExistence type="predicted"/>
<evidence type="ECO:0000313" key="1">
    <source>
        <dbReference type="EMBL" id="KAH7919663.1"/>
    </source>
</evidence>
<dbReference type="EMBL" id="MU266641">
    <property type="protein sequence ID" value="KAH7919663.1"/>
    <property type="molecule type" value="Genomic_DNA"/>
</dbReference>
<gene>
    <name evidence="1" type="ORF">BV22DRAFT_849520</name>
</gene>